<dbReference type="InterPro" id="IPR034660">
    <property type="entry name" value="DinB/YfiT-like"/>
</dbReference>
<evidence type="ECO:0000313" key="1">
    <source>
        <dbReference type="EMBL" id="GAA0878047.1"/>
    </source>
</evidence>
<dbReference type="Pfam" id="PF07606">
    <property type="entry name" value="DUF1569"/>
    <property type="match status" value="1"/>
</dbReference>
<gene>
    <name evidence="1" type="ORF">GCM10009119_10150</name>
</gene>
<sequence length="170" mass="19744">MAAGEFPLFMNVLYLKSKDSFMNITQIEKCLENLTVDTPAKFGIMTPHHMVEHLTITVKISYNRIKIPEFELNEKQHLQKKALLDTPLEFPKGILAPGMNAGELMPLRSADLAEAKKQLMASVLAYHEFFAADPHAKSVHPRFGKLTYAEWERFHPKHFKHHFEQFRIWQ</sequence>
<evidence type="ECO:0008006" key="3">
    <source>
        <dbReference type="Google" id="ProtNLM"/>
    </source>
</evidence>
<dbReference type="EMBL" id="BAAAFI010000002">
    <property type="protein sequence ID" value="GAA0878047.1"/>
    <property type="molecule type" value="Genomic_DNA"/>
</dbReference>
<reference evidence="1 2" key="1">
    <citation type="journal article" date="2019" name="Int. J. Syst. Evol. Microbiol.">
        <title>The Global Catalogue of Microorganisms (GCM) 10K type strain sequencing project: providing services to taxonomists for standard genome sequencing and annotation.</title>
        <authorList>
            <consortium name="The Broad Institute Genomics Platform"/>
            <consortium name="The Broad Institute Genome Sequencing Center for Infectious Disease"/>
            <person name="Wu L."/>
            <person name="Ma J."/>
        </authorList>
    </citation>
    <scope>NUCLEOTIDE SEQUENCE [LARGE SCALE GENOMIC DNA]</scope>
    <source>
        <strain evidence="1 2">JCM 16112</strain>
    </source>
</reference>
<dbReference type="InterPro" id="IPR011463">
    <property type="entry name" value="DUF1569"/>
</dbReference>
<proteinExistence type="predicted"/>
<evidence type="ECO:0000313" key="2">
    <source>
        <dbReference type="Proteomes" id="UP001500469"/>
    </source>
</evidence>
<dbReference type="Proteomes" id="UP001500469">
    <property type="component" value="Unassembled WGS sequence"/>
</dbReference>
<name>A0ABN1MX91_9BACT</name>
<comment type="caution">
    <text evidence="1">The sequence shown here is derived from an EMBL/GenBank/DDBJ whole genome shotgun (WGS) entry which is preliminary data.</text>
</comment>
<organism evidence="1 2">
    <name type="scientific">Algoriphagus jejuensis</name>
    <dbReference type="NCBI Taxonomy" id="419934"/>
    <lineage>
        <taxon>Bacteria</taxon>
        <taxon>Pseudomonadati</taxon>
        <taxon>Bacteroidota</taxon>
        <taxon>Cytophagia</taxon>
        <taxon>Cytophagales</taxon>
        <taxon>Cyclobacteriaceae</taxon>
        <taxon>Algoriphagus</taxon>
    </lineage>
</organism>
<keyword evidence="2" id="KW-1185">Reference proteome</keyword>
<dbReference type="Gene3D" id="1.20.120.450">
    <property type="entry name" value="dinb family like domain"/>
    <property type="match status" value="1"/>
</dbReference>
<protein>
    <recommendedName>
        <fullName evidence="3">Oxepin-CoA hydrolase/3-oxo-5,6-dehydrosuberyl-CoA semialdehyde dehydrogenase</fullName>
    </recommendedName>
</protein>
<accession>A0ABN1MX91</accession>